<dbReference type="InterPro" id="IPR001867">
    <property type="entry name" value="OmpR/PhoB-type_DNA-bd"/>
</dbReference>
<dbReference type="SUPFAM" id="SSF48452">
    <property type="entry name" value="TPR-like"/>
    <property type="match status" value="3"/>
</dbReference>
<evidence type="ECO:0000256" key="4">
    <source>
        <dbReference type="ARBA" id="ARBA00023163"/>
    </source>
</evidence>
<keyword evidence="3 5" id="KW-0238">DNA-binding</keyword>
<name>A0A9X2SLX2_9PSEU</name>
<dbReference type="InterPro" id="IPR051677">
    <property type="entry name" value="AfsR-DnrI-RedD_regulator"/>
</dbReference>
<evidence type="ECO:0000313" key="7">
    <source>
        <dbReference type="EMBL" id="MCR6485050.1"/>
    </source>
</evidence>
<dbReference type="GO" id="GO:0000160">
    <property type="term" value="P:phosphorelay signal transduction system"/>
    <property type="evidence" value="ECO:0007669"/>
    <property type="project" value="InterPro"/>
</dbReference>
<protein>
    <submittedName>
        <fullName evidence="7">Winged helix-turn-helix domain-containing protein</fullName>
    </submittedName>
</protein>
<evidence type="ECO:0000256" key="1">
    <source>
        <dbReference type="ARBA" id="ARBA00005820"/>
    </source>
</evidence>
<gene>
    <name evidence="7" type="ORF">M8542_19670</name>
</gene>
<dbReference type="InterPro" id="IPR016032">
    <property type="entry name" value="Sig_transdc_resp-reg_C-effctor"/>
</dbReference>
<dbReference type="GO" id="GO:0043531">
    <property type="term" value="F:ADP binding"/>
    <property type="evidence" value="ECO:0007669"/>
    <property type="project" value="InterPro"/>
</dbReference>
<dbReference type="InterPro" id="IPR019734">
    <property type="entry name" value="TPR_rpt"/>
</dbReference>
<dbReference type="PANTHER" id="PTHR35807">
    <property type="entry name" value="TRANSCRIPTIONAL REGULATOR REDD-RELATED"/>
    <property type="match status" value="1"/>
</dbReference>
<evidence type="ECO:0000256" key="5">
    <source>
        <dbReference type="PROSITE-ProRule" id="PRU01091"/>
    </source>
</evidence>
<comment type="similarity">
    <text evidence="1">Belongs to the AfsR/DnrI/RedD regulatory family.</text>
</comment>
<dbReference type="PRINTS" id="PR00364">
    <property type="entry name" value="DISEASERSIST"/>
</dbReference>
<dbReference type="Gene3D" id="3.40.50.300">
    <property type="entry name" value="P-loop containing nucleotide triphosphate hydrolases"/>
    <property type="match status" value="1"/>
</dbReference>
<dbReference type="InterPro" id="IPR011990">
    <property type="entry name" value="TPR-like_helical_dom_sf"/>
</dbReference>
<proteinExistence type="inferred from homology"/>
<sequence length="951" mass="102961">MDDPGHRPEFRVLGPFEVRVHDRPLELGGPRIRTLLALLVAHGGRVTAVSALADALWGMDAPPDTHRTVRTYMSRVRRSLAPVATALGAPDLLVTHATGYALRLSPDVLDSREFERLVADARETAADPVTASAKLSRALALWRGDAYEDFAGIPALLAETRRLHGLRLGAIEDRVDADLASGAGEALIGELTALSEQHPGHERLWGQLMTALYRAGRQADALDAFTRARAVLVEEFGLDPSPRLTEIHRRVLDNDPRLLPAGSGPAHPVAERATATAVRNDLPGDIADFAGREAELARLLAVRAGVARTAPTAVVIEAIDGMAGIGKTTLAIHAAHRLAGDYPDARLFLDLHGHTSGQPPVTPAAALDTLLRALGVPAEKIPHDADARAALWRAELAGRSALVVLDNAADAAQVRPLLPGSPGTLLLITSRRRLLDLEPARVLSLDVLPEADAIALFTGIVADDRLADDPDGVREVVELCGHLPLAIRIAAARLRSRPVWTVRHLAGRLRQATRPLAELSAGDRSVAAAFALSYRQLDPARQRMFRLLGLNPGPDVDVPAAAALAGTTAAEAERLLESLVDDHLLQQPVTGRFRFHDLVRQHARTTALAEEPEPARRAALRRLVGFHLHTGHRGSRLLDRQHPPIDVGEPPAGCVPAPLADDAAAMSWFDVNHECVLAARQAAEDAGWDTSVWQLAWTLDNFHYRRGYLQANITSWLAGLAAAERLRDVAVRARAHRRLGLVYGPFGKPAEALHHLNRSLVLTGEIGDTLGQAGVHFVLALHWINEKDDERALGHATSALELYRALGDPKWEARAFSMIGACQSRLGRHREARAQAEAGLALCREREDVYGEADALDSLATIARESGHHGDALGRSREALALWRHLDNTYRQAGTLAAIGDAHRALDECDRARDAWHQAIELYRAHNLHPAADEIEKRSADLGLVRPAEDP</sequence>
<comment type="caution">
    <text evidence="7">The sequence shown here is derived from an EMBL/GenBank/DDBJ whole genome shotgun (WGS) entry which is preliminary data.</text>
</comment>
<dbReference type="Pfam" id="PF03704">
    <property type="entry name" value="BTAD"/>
    <property type="match status" value="1"/>
</dbReference>
<reference evidence="7" key="1">
    <citation type="submission" date="2022-06" db="EMBL/GenBank/DDBJ databases">
        <title>Amycolatopsis iheyaensis sp. nov., a new species of the genus Amycolatopsis isolated from soil in Iheya island, Japan.</title>
        <authorList>
            <person name="Ngamcharungchit C."/>
            <person name="Kanto H."/>
            <person name="Take A."/>
            <person name="Intra B."/>
            <person name="Matsumoto A."/>
            <person name="Panbangred W."/>
            <person name="Inahashi Y."/>
        </authorList>
    </citation>
    <scope>NUCLEOTIDE SEQUENCE</scope>
    <source>
        <strain evidence="7">OK19-0408</strain>
    </source>
</reference>
<organism evidence="7 8">
    <name type="scientific">Amycolatopsis iheyensis</name>
    <dbReference type="NCBI Taxonomy" id="2945988"/>
    <lineage>
        <taxon>Bacteria</taxon>
        <taxon>Bacillati</taxon>
        <taxon>Actinomycetota</taxon>
        <taxon>Actinomycetes</taxon>
        <taxon>Pseudonocardiales</taxon>
        <taxon>Pseudonocardiaceae</taxon>
        <taxon>Amycolatopsis</taxon>
    </lineage>
</organism>
<dbReference type="Gene3D" id="1.10.10.10">
    <property type="entry name" value="Winged helix-like DNA-binding domain superfamily/Winged helix DNA-binding domain"/>
    <property type="match status" value="2"/>
</dbReference>
<keyword evidence="4" id="KW-0804">Transcription</keyword>
<dbReference type="GO" id="GO:0006355">
    <property type="term" value="P:regulation of DNA-templated transcription"/>
    <property type="evidence" value="ECO:0007669"/>
    <property type="project" value="InterPro"/>
</dbReference>
<evidence type="ECO:0000313" key="8">
    <source>
        <dbReference type="Proteomes" id="UP001144096"/>
    </source>
</evidence>
<evidence type="ECO:0000259" key="6">
    <source>
        <dbReference type="PROSITE" id="PS51755"/>
    </source>
</evidence>
<dbReference type="RefSeq" id="WP_257921664.1">
    <property type="nucleotide sequence ID" value="NZ_JAMXQV010000009.1"/>
</dbReference>
<dbReference type="SMART" id="SM00028">
    <property type="entry name" value="TPR"/>
    <property type="match status" value="6"/>
</dbReference>
<dbReference type="InterPro" id="IPR036388">
    <property type="entry name" value="WH-like_DNA-bd_sf"/>
</dbReference>
<dbReference type="SMART" id="SM00862">
    <property type="entry name" value="Trans_reg_C"/>
    <property type="match status" value="1"/>
</dbReference>
<dbReference type="Pfam" id="PF00486">
    <property type="entry name" value="Trans_reg_C"/>
    <property type="match status" value="1"/>
</dbReference>
<evidence type="ECO:0000256" key="2">
    <source>
        <dbReference type="ARBA" id="ARBA00023015"/>
    </source>
</evidence>
<feature type="domain" description="OmpR/PhoB-type" evidence="6">
    <location>
        <begin position="1"/>
        <end position="104"/>
    </location>
</feature>
<dbReference type="CDD" id="cd15831">
    <property type="entry name" value="BTAD"/>
    <property type="match status" value="1"/>
</dbReference>
<dbReference type="GO" id="GO:0003677">
    <property type="term" value="F:DNA binding"/>
    <property type="evidence" value="ECO:0007669"/>
    <property type="project" value="UniProtKB-UniRule"/>
</dbReference>
<dbReference type="SMART" id="SM01043">
    <property type="entry name" value="BTAD"/>
    <property type="match status" value="1"/>
</dbReference>
<dbReference type="SUPFAM" id="SSF52540">
    <property type="entry name" value="P-loop containing nucleoside triphosphate hydrolases"/>
    <property type="match status" value="1"/>
</dbReference>
<dbReference type="InterPro" id="IPR027417">
    <property type="entry name" value="P-loop_NTPase"/>
</dbReference>
<dbReference type="AlphaFoldDB" id="A0A9X2SLX2"/>
<keyword evidence="2" id="KW-0805">Transcription regulation</keyword>
<feature type="DNA-binding region" description="OmpR/PhoB-type" evidence="5">
    <location>
        <begin position="1"/>
        <end position="104"/>
    </location>
</feature>
<accession>A0A9X2SLX2</accession>
<dbReference type="EMBL" id="JAMXQV010000009">
    <property type="protein sequence ID" value="MCR6485050.1"/>
    <property type="molecule type" value="Genomic_DNA"/>
</dbReference>
<dbReference type="CDD" id="cd00383">
    <property type="entry name" value="trans_reg_C"/>
    <property type="match status" value="1"/>
</dbReference>
<keyword evidence="8" id="KW-1185">Reference proteome</keyword>
<dbReference type="Proteomes" id="UP001144096">
    <property type="component" value="Unassembled WGS sequence"/>
</dbReference>
<dbReference type="SUPFAM" id="SSF46894">
    <property type="entry name" value="C-terminal effector domain of the bipartite response regulators"/>
    <property type="match status" value="1"/>
</dbReference>
<dbReference type="PROSITE" id="PS51755">
    <property type="entry name" value="OMPR_PHOB"/>
    <property type="match status" value="1"/>
</dbReference>
<evidence type="ECO:0000256" key="3">
    <source>
        <dbReference type="ARBA" id="ARBA00023125"/>
    </source>
</evidence>
<dbReference type="InterPro" id="IPR005158">
    <property type="entry name" value="BTAD"/>
</dbReference>
<dbReference type="Gene3D" id="1.25.40.10">
    <property type="entry name" value="Tetratricopeptide repeat domain"/>
    <property type="match status" value="2"/>
</dbReference>
<dbReference type="PANTHER" id="PTHR35807:SF1">
    <property type="entry name" value="TRANSCRIPTIONAL REGULATOR REDD"/>
    <property type="match status" value="1"/>
</dbReference>